<feature type="transmembrane region" description="Helical" evidence="9">
    <location>
        <begin position="294"/>
        <end position="315"/>
    </location>
</feature>
<name>A0A938YI80_9ACTN</name>
<gene>
    <name evidence="11" type="ORF">JL106_15205</name>
</gene>
<reference evidence="11" key="1">
    <citation type="submission" date="2021-01" db="EMBL/GenBank/DDBJ databases">
        <title>YIM 132084 draft genome.</title>
        <authorList>
            <person name="An D."/>
        </authorList>
    </citation>
    <scope>NUCLEOTIDE SEQUENCE</scope>
    <source>
        <strain evidence="11">YIM 132084</strain>
    </source>
</reference>
<keyword evidence="5 9" id="KW-0812">Transmembrane</keyword>
<feature type="domain" description="Major facilitator superfamily (MFS) profile" evidence="10">
    <location>
        <begin position="29"/>
        <end position="410"/>
    </location>
</feature>
<dbReference type="RefSeq" id="WP_205261578.1">
    <property type="nucleotide sequence ID" value="NZ_JAERWK010000020.1"/>
</dbReference>
<feature type="transmembrane region" description="Helical" evidence="9">
    <location>
        <begin position="380"/>
        <end position="403"/>
    </location>
</feature>
<dbReference type="CDD" id="cd17324">
    <property type="entry name" value="MFS_NepI_like"/>
    <property type="match status" value="1"/>
</dbReference>
<comment type="caution">
    <text evidence="11">The sequence shown here is derived from an EMBL/GenBank/DDBJ whole genome shotgun (WGS) entry which is preliminary data.</text>
</comment>
<dbReference type="Proteomes" id="UP000663792">
    <property type="component" value="Unassembled WGS sequence"/>
</dbReference>
<feature type="transmembrane region" description="Helical" evidence="9">
    <location>
        <begin position="231"/>
        <end position="254"/>
    </location>
</feature>
<dbReference type="Pfam" id="PF07690">
    <property type="entry name" value="MFS_1"/>
    <property type="match status" value="1"/>
</dbReference>
<keyword evidence="12" id="KW-1185">Reference proteome</keyword>
<comment type="subcellular location">
    <subcellularLocation>
        <location evidence="1">Cell membrane</location>
        <topology evidence="1">Multi-pass membrane protein</topology>
    </subcellularLocation>
</comment>
<evidence type="ECO:0000256" key="5">
    <source>
        <dbReference type="ARBA" id="ARBA00022692"/>
    </source>
</evidence>
<feature type="compositionally biased region" description="Low complexity" evidence="8">
    <location>
        <begin position="1"/>
        <end position="17"/>
    </location>
</feature>
<evidence type="ECO:0000256" key="8">
    <source>
        <dbReference type="SAM" id="MobiDB-lite"/>
    </source>
</evidence>
<comment type="similarity">
    <text evidence="2">Belongs to the major facilitator superfamily.</text>
</comment>
<dbReference type="InterPro" id="IPR020846">
    <property type="entry name" value="MFS_dom"/>
</dbReference>
<feature type="region of interest" description="Disordered" evidence="8">
    <location>
        <begin position="1"/>
        <end position="20"/>
    </location>
</feature>
<feature type="transmembrane region" description="Helical" evidence="9">
    <location>
        <begin position="29"/>
        <end position="45"/>
    </location>
</feature>
<feature type="transmembrane region" description="Helical" evidence="9">
    <location>
        <begin position="120"/>
        <end position="142"/>
    </location>
</feature>
<keyword evidence="4" id="KW-1003">Cell membrane</keyword>
<evidence type="ECO:0000313" key="12">
    <source>
        <dbReference type="Proteomes" id="UP000663792"/>
    </source>
</evidence>
<dbReference type="PANTHER" id="PTHR43271">
    <property type="entry name" value="BLL2771 PROTEIN"/>
    <property type="match status" value="1"/>
</dbReference>
<dbReference type="AlphaFoldDB" id="A0A938YI80"/>
<protein>
    <submittedName>
        <fullName evidence="11">MFS transporter</fullName>
    </submittedName>
</protein>
<evidence type="ECO:0000313" key="11">
    <source>
        <dbReference type="EMBL" id="MBM9468629.1"/>
    </source>
</evidence>
<evidence type="ECO:0000256" key="7">
    <source>
        <dbReference type="ARBA" id="ARBA00023136"/>
    </source>
</evidence>
<dbReference type="GO" id="GO:0005886">
    <property type="term" value="C:plasma membrane"/>
    <property type="evidence" value="ECO:0007669"/>
    <property type="project" value="UniProtKB-SubCell"/>
</dbReference>
<evidence type="ECO:0000256" key="4">
    <source>
        <dbReference type="ARBA" id="ARBA00022475"/>
    </source>
</evidence>
<dbReference type="Gene3D" id="1.20.1250.20">
    <property type="entry name" value="MFS general substrate transporter like domains"/>
    <property type="match status" value="1"/>
</dbReference>
<feature type="transmembrane region" description="Helical" evidence="9">
    <location>
        <begin position="94"/>
        <end position="114"/>
    </location>
</feature>
<dbReference type="PANTHER" id="PTHR43271:SF1">
    <property type="entry name" value="INNER MEMBRANE TRANSPORT PROTEIN YNFM"/>
    <property type="match status" value="1"/>
</dbReference>
<dbReference type="SUPFAM" id="SSF103473">
    <property type="entry name" value="MFS general substrate transporter"/>
    <property type="match status" value="1"/>
</dbReference>
<organism evidence="11 12">
    <name type="scientific">Nakamurella leprariae</name>
    <dbReference type="NCBI Taxonomy" id="2803911"/>
    <lineage>
        <taxon>Bacteria</taxon>
        <taxon>Bacillati</taxon>
        <taxon>Actinomycetota</taxon>
        <taxon>Actinomycetes</taxon>
        <taxon>Nakamurellales</taxon>
        <taxon>Nakamurellaceae</taxon>
        <taxon>Nakamurella</taxon>
    </lineage>
</organism>
<feature type="transmembrane region" description="Helical" evidence="9">
    <location>
        <begin position="154"/>
        <end position="172"/>
    </location>
</feature>
<proteinExistence type="inferred from homology"/>
<dbReference type="InterPro" id="IPR036259">
    <property type="entry name" value="MFS_trans_sf"/>
</dbReference>
<evidence type="ECO:0000256" key="1">
    <source>
        <dbReference type="ARBA" id="ARBA00004651"/>
    </source>
</evidence>
<feature type="transmembrane region" description="Helical" evidence="9">
    <location>
        <begin position="356"/>
        <end position="374"/>
    </location>
</feature>
<dbReference type="PROSITE" id="PS50850">
    <property type="entry name" value="MFS"/>
    <property type="match status" value="1"/>
</dbReference>
<dbReference type="EMBL" id="JAERWK010000020">
    <property type="protein sequence ID" value="MBM9468629.1"/>
    <property type="molecule type" value="Genomic_DNA"/>
</dbReference>
<evidence type="ECO:0000256" key="2">
    <source>
        <dbReference type="ARBA" id="ARBA00008335"/>
    </source>
</evidence>
<evidence type="ECO:0000256" key="9">
    <source>
        <dbReference type="SAM" id="Phobius"/>
    </source>
</evidence>
<dbReference type="InterPro" id="IPR011701">
    <property type="entry name" value="MFS"/>
</dbReference>
<evidence type="ECO:0000256" key="3">
    <source>
        <dbReference type="ARBA" id="ARBA00022448"/>
    </source>
</evidence>
<keyword evidence="7 9" id="KW-0472">Membrane</keyword>
<feature type="transmembrane region" description="Helical" evidence="9">
    <location>
        <begin position="184"/>
        <end position="203"/>
    </location>
</feature>
<evidence type="ECO:0000259" key="10">
    <source>
        <dbReference type="PROSITE" id="PS50850"/>
    </source>
</evidence>
<sequence length="417" mass="42295">MVSDPAGAPASGPAEFSGHARGSAGYRRILIALFCAGIATFAQLYSPQGLLPLLADDLTITATQAALSVSVATTGLAVSVLPWSALADRIGRVAAMRISLVSMTVLGLATPLAPDLTVLLVIRALEGVALGGLPALAMTYLAEEIRRAETAVAAGTYVSGTTIGGLLGRLVAGPVGDLGGWRLGVTAVAVMAGAAAVAASLLLPAPRGYRRQVGVGAGRVLRACLTHLGRWRLLVLFLQGFLLMGSFVAVYNYLGFHLTAAPYGLPTAVTSLLFLAYLAGTVSSRVAGRWVSRFGVRAVLVGSAMVFVAGAALTLAGPLPVVALGLVVLTTGFFAGHAAASGAVGVTATEHRAQATALYILFYYAGSSLVGWLAGLDYDAGGWGGVVLLVCLLVGTAGALMALPGSAPRRSALRRSD</sequence>
<evidence type="ECO:0000256" key="6">
    <source>
        <dbReference type="ARBA" id="ARBA00022989"/>
    </source>
</evidence>
<keyword evidence="6 9" id="KW-1133">Transmembrane helix</keyword>
<feature type="transmembrane region" description="Helical" evidence="9">
    <location>
        <begin position="65"/>
        <end position="87"/>
    </location>
</feature>
<feature type="transmembrane region" description="Helical" evidence="9">
    <location>
        <begin position="321"/>
        <end position="344"/>
    </location>
</feature>
<feature type="transmembrane region" description="Helical" evidence="9">
    <location>
        <begin position="260"/>
        <end position="282"/>
    </location>
</feature>
<dbReference type="GO" id="GO:0022857">
    <property type="term" value="F:transmembrane transporter activity"/>
    <property type="evidence" value="ECO:0007669"/>
    <property type="project" value="InterPro"/>
</dbReference>
<accession>A0A938YI80</accession>
<keyword evidence="3" id="KW-0813">Transport</keyword>